<comment type="caution">
    <text evidence="3">The sequence shown here is derived from an EMBL/GenBank/DDBJ whole genome shotgun (WGS) entry which is preliminary data.</text>
</comment>
<feature type="compositionally biased region" description="Low complexity" evidence="1">
    <location>
        <begin position="139"/>
        <end position="150"/>
    </location>
</feature>
<dbReference type="RefSeq" id="WP_146148161.1">
    <property type="nucleotide sequence ID" value="NZ_PVTJ01000007.1"/>
</dbReference>
<gene>
    <name evidence="3" type="ORF">B0I28_107227</name>
</gene>
<organism evidence="3 4">
    <name type="scientific">Glycomyces artemisiae</name>
    <dbReference type="NCBI Taxonomy" id="1076443"/>
    <lineage>
        <taxon>Bacteria</taxon>
        <taxon>Bacillati</taxon>
        <taxon>Actinomycetota</taxon>
        <taxon>Actinomycetes</taxon>
        <taxon>Glycomycetales</taxon>
        <taxon>Glycomycetaceae</taxon>
        <taxon>Glycomyces</taxon>
    </lineage>
</organism>
<feature type="region of interest" description="Disordered" evidence="1">
    <location>
        <begin position="1496"/>
        <end position="1515"/>
    </location>
</feature>
<evidence type="ECO:0000256" key="2">
    <source>
        <dbReference type="SAM" id="Phobius"/>
    </source>
</evidence>
<feature type="transmembrane region" description="Helical" evidence="2">
    <location>
        <begin position="6"/>
        <end position="26"/>
    </location>
</feature>
<sequence>MKPEIWVPAAATVLAPLLQVLSSGLIDQRKTNTDRSDRLRPRSKARTALFWSLVASVPVSLAIWLLPLPRRWVFAAAFLAAFAALQALLIWLDRRRLPMTPEAEKFMTAATGQTGGHKYGQRLMPDLVRVYTKNDLTSGAPGAPSPVGAANMQNTASDDPQKDSEGEQRTAFEKVLVDPTVKHIAITGEAGIGKTSLLEFWARELRLRKPSTGDRLSKLRPVLIAARSLVGKASLVDAFGSEHLSRSPGRGLTWLVMIDAFDEITDPDDREAVERIVFEAVDLASSGRTDCKFVLTSRGLSGRRRLDFDGRGISLYQLQPFTKEQLREYLIRENTGPTDHQTRNQNFQDAVKNADRFIRRWDGQDDLLELIRLPLLANVTATIYFAQLRQIPKRRIDIYHDAVEHWIAQFHKRLDEQRLGPALALLHRWHTKISGSDRLNTDAAIRLLLQTLAAAHLETNRSVVDIAAELFELPMQSWDDSELESLQTLLQDTGLVHDVRTSHPKFVHKTFAEYLAAPTMEGNFRDLRDWTGALRDPDFRVGAVFTLAQMDSGRRNEIIEALAADEDHALATGWIAVEGLCDSANRAIDEDRRKALIATAIGAMPPHLSNEWEQLVIGIASIGYGRDLLCGVVEQRRISDWELLFIARQVARQESRGVELLKRMATEERLTDEQRVDAADFLFEFDASGSLTLLKQFESAAVLPEFPRFEALRLLAERGAPKYRRRLRRFALRAAALPSTKVSAAAALAEYDQDKAVKLLRRHAARRAADPSAAVTAAYRLAAYRRAEGIALLHGLAVDTVLPDLVRVNAATNLLEFDRERAIALLQEFATRESGLSADAFVEATARLGFSQGRSDVQELIALADDLSLPPSERGTIALKIRILDPVASRRLLERFASDTTFNDVDRASAIDDLIEVDRQRWLPRLREIVGDPAFSDTARVGAAGWLSYRDRSQGVPLLKALEEDTTFTDITRANAANWRFGLGDEDAARDLERIALDAEARPGARVYAATELAVRNRRAGRRSLMRLASDPDVTDELRVDALAESVRLAGGLRPSRLSDWASDPHRAEGSRIAAAKSLVRHRRAEGLDLLQAFATDIAISDQGRSNAAEALAAFDRDRGIPLLARITQDDGLIGSARVSAARNLAEYGLPLGMGALREMARDTALHGSAAADAAYQLAIRGDRSGVDLLADHSSDPALFGYARVSAAEDLIAFDRALGLARLRDLVWDATGEPWSRASAADLLARHEPVSGMALLRELAESPADDVVRVIATVRLAYYRERDAMSTLAGTAEDQGLSGQVRLLAADAFADLDRKAGLPILRRFAAGGELSDLSSAVAAYRLHEFDSVTAVRTLEQIAASSSMNPFARVSAVDHLIDCEVPSGHPLMTAMANDGGFDGFARVNAACALAWTFLAEGTGLLRSLADDESLDRTIRCWATIALAEWIPATDAVLATDFTDGSVDIERLRAAASDQIVMEKRSGWAAMRRVRELARVCEESGAGRVPPNPPGPVGSAS</sequence>
<evidence type="ECO:0008006" key="5">
    <source>
        <dbReference type="Google" id="ProtNLM"/>
    </source>
</evidence>
<dbReference type="Proteomes" id="UP000238176">
    <property type="component" value="Unassembled WGS sequence"/>
</dbReference>
<dbReference type="SMART" id="SM00567">
    <property type="entry name" value="EZ_HEAT"/>
    <property type="match status" value="9"/>
</dbReference>
<dbReference type="InterPro" id="IPR004155">
    <property type="entry name" value="PBS_lyase_HEAT"/>
</dbReference>
<feature type="compositionally biased region" description="Pro residues" evidence="1">
    <location>
        <begin position="1504"/>
        <end position="1515"/>
    </location>
</feature>
<feature type="compositionally biased region" description="Basic and acidic residues" evidence="1">
    <location>
        <begin position="159"/>
        <end position="168"/>
    </location>
</feature>
<feature type="region of interest" description="Disordered" evidence="1">
    <location>
        <begin position="139"/>
        <end position="168"/>
    </location>
</feature>
<evidence type="ECO:0000256" key="1">
    <source>
        <dbReference type="SAM" id="MobiDB-lite"/>
    </source>
</evidence>
<keyword evidence="2" id="KW-1133">Transmembrane helix</keyword>
<protein>
    <recommendedName>
        <fullName evidence="5">NACHT domain-containing protein</fullName>
    </recommendedName>
</protein>
<feature type="transmembrane region" description="Helical" evidence="2">
    <location>
        <begin position="72"/>
        <end position="92"/>
    </location>
</feature>
<dbReference type="OrthoDB" id="135105at2"/>
<proteinExistence type="predicted"/>
<dbReference type="EMBL" id="PVTJ01000007">
    <property type="protein sequence ID" value="PRY57379.1"/>
    <property type="molecule type" value="Genomic_DNA"/>
</dbReference>
<reference evidence="3 4" key="1">
    <citation type="submission" date="2018-03" db="EMBL/GenBank/DDBJ databases">
        <title>Genomic Encyclopedia of Type Strains, Phase III (KMG-III): the genomes of soil and plant-associated and newly described type strains.</title>
        <authorList>
            <person name="Whitman W."/>
        </authorList>
    </citation>
    <scope>NUCLEOTIDE SEQUENCE [LARGE SCALE GENOMIC DNA]</scope>
    <source>
        <strain evidence="3 4">CGMCC 4.7067</strain>
    </source>
</reference>
<evidence type="ECO:0000313" key="4">
    <source>
        <dbReference type="Proteomes" id="UP000238176"/>
    </source>
</evidence>
<keyword evidence="4" id="KW-1185">Reference proteome</keyword>
<keyword evidence="2" id="KW-0812">Transmembrane</keyword>
<accession>A0A2T0UHG2</accession>
<dbReference type="InterPro" id="IPR027417">
    <property type="entry name" value="P-loop_NTPase"/>
</dbReference>
<evidence type="ECO:0000313" key="3">
    <source>
        <dbReference type="EMBL" id="PRY57379.1"/>
    </source>
</evidence>
<keyword evidence="2" id="KW-0472">Membrane</keyword>
<dbReference type="Gene3D" id="3.40.50.300">
    <property type="entry name" value="P-loop containing nucleotide triphosphate hydrolases"/>
    <property type="match status" value="1"/>
</dbReference>
<feature type="transmembrane region" description="Helical" evidence="2">
    <location>
        <begin position="47"/>
        <end position="66"/>
    </location>
</feature>
<name>A0A2T0UHG2_9ACTN</name>
<dbReference type="SUPFAM" id="SSF52540">
    <property type="entry name" value="P-loop containing nucleoside triphosphate hydrolases"/>
    <property type="match status" value="1"/>
</dbReference>